<protein>
    <submittedName>
        <fullName evidence="4">Uncharacterized protein</fullName>
    </submittedName>
</protein>
<organism evidence="4 5">
    <name type="scientific">Cymbomonas tetramitiformis</name>
    <dbReference type="NCBI Taxonomy" id="36881"/>
    <lineage>
        <taxon>Eukaryota</taxon>
        <taxon>Viridiplantae</taxon>
        <taxon>Chlorophyta</taxon>
        <taxon>Pyramimonadophyceae</taxon>
        <taxon>Pyramimonadales</taxon>
        <taxon>Pyramimonadaceae</taxon>
        <taxon>Cymbomonas</taxon>
    </lineage>
</organism>
<evidence type="ECO:0000313" key="5">
    <source>
        <dbReference type="Proteomes" id="UP001190700"/>
    </source>
</evidence>
<feature type="region of interest" description="Disordered" evidence="2">
    <location>
        <begin position="357"/>
        <end position="390"/>
    </location>
</feature>
<dbReference type="SUPFAM" id="SSF101447">
    <property type="entry name" value="Formin homology 2 domain (FH2 domain)"/>
    <property type="match status" value="1"/>
</dbReference>
<dbReference type="Proteomes" id="UP001190700">
    <property type="component" value="Unassembled WGS sequence"/>
</dbReference>
<evidence type="ECO:0000256" key="3">
    <source>
        <dbReference type="SAM" id="SignalP"/>
    </source>
</evidence>
<dbReference type="AlphaFoldDB" id="A0AAE0L2Z4"/>
<evidence type="ECO:0000313" key="4">
    <source>
        <dbReference type="EMBL" id="KAK3270168.1"/>
    </source>
</evidence>
<sequence>MSALFLLRHLRLRVLRGSSRIRLFSMAYTQVLVLAAVACTAHAQEAPPPSHPPPSPPPSPQCPPPPPPPAPPPPKAVYSVEFNGVSQYALLPTLSGVRAVSFWLRYSSTQPSADTTNIYLIDSRIGTIEGYFSNGAVGALWSAIYLDATSVPVSWKTWELFPGDTWAHLHFETASSFTDDINLMSKYASGIENPQGCVRGRVSEIYVWDRPLALEMLRELALDNTVSGYYPNTYYANGGLIAFFPLEEGSGTLFKEWTYRWDDGTLVNAANWVLDGPALGWHPTAVVPSPPSPPSPPPPPPPPVAKWSVEFDGVDDYMVLPSIEGIAGASMWVRRSVEQLNAHVFLLDARHGNTEGFVSDRRVPAGPPPSHRARAPPQMPRLLSPPGFPTSRIQTARVRWEA</sequence>
<name>A0AAE0L2Z4_9CHLO</name>
<feature type="signal peptide" evidence="3">
    <location>
        <begin position="1"/>
        <end position="43"/>
    </location>
</feature>
<feature type="compositionally biased region" description="Pro residues" evidence="2">
    <location>
        <begin position="288"/>
        <end position="304"/>
    </location>
</feature>
<feature type="compositionally biased region" description="Pro residues" evidence="2">
    <location>
        <begin position="46"/>
        <end position="71"/>
    </location>
</feature>
<comment type="caution">
    <text evidence="4">The sequence shown here is derived from an EMBL/GenBank/DDBJ whole genome shotgun (WGS) entry which is preliminary data.</text>
</comment>
<evidence type="ECO:0000256" key="2">
    <source>
        <dbReference type="SAM" id="MobiDB-lite"/>
    </source>
</evidence>
<dbReference type="PANTHER" id="PTHR13037:SF24">
    <property type="entry name" value="POLYCOMB PROTEIN PCL-RELATED"/>
    <property type="match status" value="1"/>
</dbReference>
<evidence type="ECO:0000256" key="1">
    <source>
        <dbReference type="ARBA" id="ARBA00022581"/>
    </source>
</evidence>
<feature type="region of interest" description="Disordered" evidence="2">
    <location>
        <begin position="285"/>
        <end position="304"/>
    </location>
</feature>
<feature type="chain" id="PRO_5042276692" evidence="3">
    <location>
        <begin position="44"/>
        <end position="402"/>
    </location>
</feature>
<gene>
    <name evidence="4" type="ORF">CYMTET_21421</name>
</gene>
<keyword evidence="3" id="KW-0732">Signal</keyword>
<reference evidence="4 5" key="1">
    <citation type="journal article" date="2015" name="Genome Biol. Evol.">
        <title>Comparative Genomics of a Bacterivorous Green Alga Reveals Evolutionary Causalities and Consequences of Phago-Mixotrophic Mode of Nutrition.</title>
        <authorList>
            <person name="Burns J.A."/>
            <person name="Paasch A."/>
            <person name="Narechania A."/>
            <person name="Kim E."/>
        </authorList>
    </citation>
    <scope>NUCLEOTIDE SEQUENCE [LARGE SCALE GENOMIC DNA]</scope>
    <source>
        <strain evidence="4 5">PLY_AMNH</strain>
    </source>
</reference>
<accession>A0AAE0L2Z4</accession>
<keyword evidence="5" id="KW-1185">Reference proteome</keyword>
<keyword evidence="1" id="KW-0945">Host-virus interaction</keyword>
<dbReference type="PANTHER" id="PTHR13037">
    <property type="entry name" value="FORMIN"/>
    <property type="match status" value="1"/>
</dbReference>
<proteinExistence type="predicted"/>
<feature type="region of interest" description="Disordered" evidence="2">
    <location>
        <begin position="44"/>
        <end position="71"/>
    </location>
</feature>
<dbReference type="EMBL" id="LGRX02010542">
    <property type="protein sequence ID" value="KAK3270168.1"/>
    <property type="molecule type" value="Genomic_DNA"/>
</dbReference>